<dbReference type="AlphaFoldDB" id="A0A3P9I361"/>
<dbReference type="InterPro" id="IPR013783">
    <property type="entry name" value="Ig-like_fold"/>
</dbReference>
<dbReference type="Gene3D" id="2.60.40.10">
    <property type="entry name" value="Immunoglobulins"/>
    <property type="match status" value="2"/>
</dbReference>
<dbReference type="SUPFAM" id="SSF48726">
    <property type="entry name" value="Immunoglobulin"/>
    <property type="match status" value="1"/>
</dbReference>
<keyword evidence="6" id="KW-1133">Transmembrane helix</keyword>
<keyword evidence="6" id="KW-0812">Transmembrane</keyword>
<dbReference type="Ensembl" id="ENSORLT00015033449.1">
    <property type="protein sequence ID" value="ENSORLP00015014314.1"/>
    <property type="gene ID" value="ENSORLG00015015265.1"/>
</dbReference>
<feature type="chain" id="PRO_5017929677" evidence="7">
    <location>
        <begin position="22"/>
        <end position="297"/>
    </location>
</feature>
<evidence type="ECO:0000313" key="10">
    <source>
        <dbReference type="Proteomes" id="UP000265200"/>
    </source>
</evidence>
<evidence type="ECO:0000259" key="8">
    <source>
        <dbReference type="PROSITE" id="PS50835"/>
    </source>
</evidence>
<sequence length="297" mass="32593">MKNLFGAPLHFLLLLASQTCGKSLFPFFFKVFCLFSSMFLRSQPPSLFPEAVRIKSTPGASAEGFIQAKPDETVSLICEITDTNLQEEELNWQRNGAAVSLTDTNKNTPSAVCITPVIPEDDEATFTCSLRKNSTASASVTLKVSYPPQLSGSENITIEEEEDLVLECVMKANPLVTAVLWTLNGSTVDLIGGGFTVTNDGQISRLQINNVDQSLHDGIYECTAVSPMFPNSKFTGSYVHKTMKFPLVPLIAGLVVVLVTSILAVVSRWRKIAKVTQKIDSHTKRYCLNQFNSILFV</sequence>
<evidence type="ECO:0000256" key="7">
    <source>
        <dbReference type="SAM" id="SignalP"/>
    </source>
</evidence>
<evidence type="ECO:0000313" key="9">
    <source>
        <dbReference type="Ensembl" id="ENSORLP00015014314.1"/>
    </source>
</evidence>
<comment type="subcellular location">
    <subcellularLocation>
        <location evidence="1">Membrane</location>
        <topology evidence="1">Single-pass type I membrane protein</topology>
    </subcellularLocation>
</comment>
<dbReference type="PANTHER" id="PTHR11640">
    <property type="entry name" value="NEPHRIN"/>
    <property type="match status" value="1"/>
</dbReference>
<keyword evidence="5" id="KW-0393">Immunoglobulin domain</keyword>
<reference key="1">
    <citation type="journal article" date="2007" name="Nature">
        <title>The medaka draft genome and insights into vertebrate genome evolution.</title>
        <authorList>
            <person name="Kasahara M."/>
            <person name="Naruse K."/>
            <person name="Sasaki S."/>
            <person name="Nakatani Y."/>
            <person name="Qu W."/>
            <person name="Ahsan B."/>
            <person name="Yamada T."/>
            <person name="Nagayasu Y."/>
            <person name="Doi K."/>
            <person name="Kasai Y."/>
            <person name="Jindo T."/>
            <person name="Kobayashi D."/>
            <person name="Shimada A."/>
            <person name="Toyoda A."/>
            <person name="Kuroki Y."/>
            <person name="Fujiyama A."/>
            <person name="Sasaki T."/>
            <person name="Shimizu A."/>
            <person name="Asakawa S."/>
            <person name="Shimizu N."/>
            <person name="Hashimoto S."/>
            <person name="Yang J."/>
            <person name="Lee Y."/>
            <person name="Matsushima K."/>
            <person name="Sugano S."/>
            <person name="Sakaizumi M."/>
            <person name="Narita T."/>
            <person name="Ohishi K."/>
            <person name="Haga S."/>
            <person name="Ohta F."/>
            <person name="Nomoto H."/>
            <person name="Nogata K."/>
            <person name="Morishita T."/>
            <person name="Endo T."/>
            <person name="Shin-I T."/>
            <person name="Takeda H."/>
            <person name="Morishita S."/>
            <person name="Kohara Y."/>
        </authorList>
    </citation>
    <scope>NUCLEOTIDE SEQUENCE [LARGE SCALE GENOMIC DNA]</scope>
    <source>
        <strain>Hd-rR</strain>
    </source>
</reference>
<dbReference type="InterPro" id="IPR007110">
    <property type="entry name" value="Ig-like_dom"/>
</dbReference>
<feature type="transmembrane region" description="Helical" evidence="6">
    <location>
        <begin position="247"/>
        <end position="266"/>
    </location>
</feature>
<reference evidence="9" key="3">
    <citation type="submission" date="2025-08" db="UniProtKB">
        <authorList>
            <consortium name="Ensembl"/>
        </authorList>
    </citation>
    <scope>IDENTIFICATION</scope>
    <source>
        <strain evidence="9">HSOK</strain>
    </source>
</reference>
<keyword evidence="7" id="KW-0732">Signal</keyword>
<dbReference type="GO" id="GO:0016020">
    <property type="term" value="C:membrane"/>
    <property type="evidence" value="ECO:0007669"/>
    <property type="project" value="UniProtKB-SubCell"/>
</dbReference>
<feature type="signal peptide" evidence="7">
    <location>
        <begin position="1"/>
        <end position="21"/>
    </location>
</feature>
<dbReference type="InterPro" id="IPR003599">
    <property type="entry name" value="Ig_sub"/>
</dbReference>
<evidence type="ECO:0000256" key="3">
    <source>
        <dbReference type="ARBA" id="ARBA00023157"/>
    </source>
</evidence>
<keyword evidence="4" id="KW-0325">Glycoprotein</keyword>
<name>A0A3P9I361_ORYLA</name>
<accession>A0A3P9I361</accession>
<keyword evidence="2 6" id="KW-0472">Membrane</keyword>
<organism evidence="9 10">
    <name type="scientific">Oryzias latipes</name>
    <name type="common">Japanese rice fish</name>
    <name type="synonym">Japanese killifish</name>
    <dbReference type="NCBI Taxonomy" id="8090"/>
    <lineage>
        <taxon>Eukaryota</taxon>
        <taxon>Metazoa</taxon>
        <taxon>Chordata</taxon>
        <taxon>Craniata</taxon>
        <taxon>Vertebrata</taxon>
        <taxon>Euteleostomi</taxon>
        <taxon>Actinopterygii</taxon>
        <taxon>Neopterygii</taxon>
        <taxon>Teleostei</taxon>
        <taxon>Neoteleostei</taxon>
        <taxon>Acanthomorphata</taxon>
        <taxon>Ovalentaria</taxon>
        <taxon>Atherinomorphae</taxon>
        <taxon>Beloniformes</taxon>
        <taxon>Adrianichthyidae</taxon>
        <taxon>Oryziinae</taxon>
        <taxon>Oryzias</taxon>
    </lineage>
</organism>
<dbReference type="InterPro" id="IPR036179">
    <property type="entry name" value="Ig-like_dom_sf"/>
</dbReference>
<reference evidence="9" key="4">
    <citation type="submission" date="2025-09" db="UniProtKB">
        <authorList>
            <consortium name="Ensembl"/>
        </authorList>
    </citation>
    <scope>IDENTIFICATION</scope>
    <source>
        <strain evidence="9">HSOK</strain>
    </source>
</reference>
<evidence type="ECO:0000256" key="6">
    <source>
        <dbReference type="SAM" id="Phobius"/>
    </source>
</evidence>
<evidence type="ECO:0000256" key="4">
    <source>
        <dbReference type="ARBA" id="ARBA00023180"/>
    </source>
</evidence>
<keyword evidence="3" id="KW-1015">Disulfide bond</keyword>
<protein>
    <submittedName>
        <fullName evidence="9">Transmembrane and immunoglobulin domain containing 1</fullName>
    </submittedName>
</protein>
<dbReference type="InterPro" id="IPR051275">
    <property type="entry name" value="Cell_adhesion_signaling"/>
</dbReference>
<dbReference type="Proteomes" id="UP000265200">
    <property type="component" value="Chromosome 14"/>
</dbReference>
<evidence type="ECO:0000256" key="2">
    <source>
        <dbReference type="ARBA" id="ARBA00023136"/>
    </source>
</evidence>
<proteinExistence type="predicted"/>
<dbReference type="PROSITE" id="PS50835">
    <property type="entry name" value="IG_LIKE"/>
    <property type="match status" value="2"/>
</dbReference>
<evidence type="ECO:0000256" key="5">
    <source>
        <dbReference type="ARBA" id="ARBA00023319"/>
    </source>
</evidence>
<evidence type="ECO:0000256" key="1">
    <source>
        <dbReference type="ARBA" id="ARBA00004479"/>
    </source>
</evidence>
<feature type="domain" description="Ig-like" evidence="8">
    <location>
        <begin position="148"/>
        <end position="224"/>
    </location>
</feature>
<feature type="domain" description="Ig-like" evidence="8">
    <location>
        <begin position="49"/>
        <end position="145"/>
    </location>
</feature>
<dbReference type="SMART" id="SM00409">
    <property type="entry name" value="IG"/>
    <property type="match status" value="2"/>
</dbReference>
<reference evidence="9 10" key="2">
    <citation type="submission" date="2017-04" db="EMBL/GenBank/DDBJ databases">
        <title>CpG methylation of centromeres and impact of large insertions on vertebrate speciation.</title>
        <authorList>
            <person name="Ichikawa K."/>
            <person name="Yoshimura J."/>
            <person name="Morishita S."/>
        </authorList>
    </citation>
    <scope>NUCLEOTIDE SEQUENCE</scope>
    <source>
        <strain evidence="9 10">HSOK</strain>
    </source>
</reference>
<dbReference type="Pfam" id="PF13927">
    <property type="entry name" value="Ig_3"/>
    <property type="match status" value="1"/>
</dbReference>